<keyword evidence="3" id="KW-0732">Signal</keyword>
<evidence type="ECO:0000313" key="10">
    <source>
        <dbReference type="EMBL" id="SFB86897.1"/>
    </source>
</evidence>
<evidence type="ECO:0000259" key="9">
    <source>
        <dbReference type="PROSITE" id="PS50106"/>
    </source>
</evidence>
<dbReference type="InterPro" id="IPR036034">
    <property type="entry name" value="PDZ_sf"/>
</dbReference>
<evidence type="ECO:0000256" key="5">
    <source>
        <dbReference type="ARBA" id="ARBA00022801"/>
    </source>
</evidence>
<protein>
    <submittedName>
        <fullName evidence="10">Serine protease Do</fullName>
    </submittedName>
</protein>
<feature type="binding site" evidence="8">
    <location>
        <position position="153"/>
    </location>
    <ligand>
        <name>substrate</name>
    </ligand>
</feature>
<dbReference type="EMBL" id="FOKY01000013">
    <property type="protein sequence ID" value="SFB86897.1"/>
    <property type="molecule type" value="Genomic_DNA"/>
</dbReference>
<evidence type="ECO:0000256" key="3">
    <source>
        <dbReference type="ARBA" id="ARBA00022729"/>
    </source>
</evidence>
<dbReference type="PRINTS" id="PR00834">
    <property type="entry name" value="PROTEASES2C"/>
</dbReference>
<evidence type="ECO:0000256" key="7">
    <source>
        <dbReference type="PIRSR" id="PIRSR611782-1"/>
    </source>
</evidence>
<evidence type="ECO:0000256" key="1">
    <source>
        <dbReference type="ARBA" id="ARBA00010541"/>
    </source>
</evidence>
<dbReference type="PANTHER" id="PTHR22939">
    <property type="entry name" value="SERINE PROTEASE FAMILY S1C HTRA-RELATED"/>
    <property type="match status" value="1"/>
</dbReference>
<dbReference type="PROSITE" id="PS50106">
    <property type="entry name" value="PDZ"/>
    <property type="match status" value="1"/>
</dbReference>
<dbReference type="OrthoDB" id="9758917at2"/>
<dbReference type="STRING" id="34097.SAMN02745150_01126"/>
<dbReference type="NCBIfam" id="TIGR02037">
    <property type="entry name" value="degP_htrA_DO"/>
    <property type="match status" value="1"/>
</dbReference>
<dbReference type="SMART" id="SM00228">
    <property type="entry name" value="PDZ"/>
    <property type="match status" value="2"/>
</dbReference>
<dbReference type="CDD" id="cd10839">
    <property type="entry name" value="cpPDZ1_DegP-like"/>
    <property type="match status" value="1"/>
</dbReference>
<feature type="binding site" evidence="8">
    <location>
        <position position="123"/>
    </location>
    <ligand>
        <name>substrate</name>
    </ligand>
</feature>
<dbReference type="Gene3D" id="2.30.42.10">
    <property type="match status" value="2"/>
</dbReference>
<feature type="domain" description="PDZ" evidence="9">
    <location>
        <begin position="285"/>
        <end position="361"/>
    </location>
</feature>
<dbReference type="Pfam" id="PF13365">
    <property type="entry name" value="Trypsin_2"/>
    <property type="match status" value="1"/>
</dbReference>
<feature type="active site" description="Charge relay system" evidence="7">
    <location>
        <position position="153"/>
    </location>
</feature>
<dbReference type="RefSeq" id="WP_092319509.1">
    <property type="nucleotide sequence ID" value="NZ_FOKY01000013.1"/>
</dbReference>
<feature type="active site" description="Charge relay system" evidence="7">
    <location>
        <position position="226"/>
    </location>
</feature>
<dbReference type="GO" id="GO:0006508">
    <property type="term" value="P:proteolysis"/>
    <property type="evidence" value="ECO:0007669"/>
    <property type="project" value="UniProtKB-KW"/>
</dbReference>
<dbReference type="InterPro" id="IPR009003">
    <property type="entry name" value="Peptidase_S1_PA"/>
</dbReference>
<evidence type="ECO:0000256" key="2">
    <source>
        <dbReference type="ARBA" id="ARBA00022670"/>
    </source>
</evidence>
<evidence type="ECO:0000256" key="6">
    <source>
        <dbReference type="ARBA" id="ARBA00022825"/>
    </source>
</evidence>
<dbReference type="Gene3D" id="2.40.10.120">
    <property type="match status" value="1"/>
</dbReference>
<keyword evidence="2 10" id="KW-0645">Protease</keyword>
<dbReference type="Pfam" id="PF13180">
    <property type="entry name" value="PDZ_2"/>
    <property type="match status" value="1"/>
</dbReference>
<reference evidence="11" key="1">
    <citation type="submission" date="2016-10" db="EMBL/GenBank/DDBJ databases">
        <authorList>
            <person name="Varghese N."/>
            <person name="Submissions S."/>
        </authorList>
    </citation>
    <scope>NUCLEOTIDE SEQUENCE [LARGE SCALE GENOMIC DNA]</scope>
    <source>
        <strain evidence="11">ATCC 43811</strain>
    </source>
</reference>
<keyword evidence="11" id="KW-1185">Reference proteome</keyword>
<dbReference type="SUPFAM" id="SSF50494">
    <property type="entry name" value="Trypsin-like serine proteases"/>
    <property type="match status" value="1"/>
</dbReference>
<keyword evidence="5" id="KW-0378">Hydrolase</keyword>
<evidence type="ECO:0000256" key="8">
    <source>
        <dbReference type="PIRSR" id="PIRSR611782-2"/>
    </source>
</evidence>
<dbReference type="InterPro" id="IPR001478">
    <property type="entry name" value="PDZ"/>
</dbReference>
<dbReference type="InterPro" id="IPR001940">
    <property type="entry name" value="Peptidase_S1C"/>
</dbReference>
<organism evidence="10 11">
    <name type="scientific">Brevinema andersonii</name>
    <dbReference type="NCBI Taxonomy" id="34097"/>
    <lineage>
        <taxon>Bacteria</taxon>
        <taxon>Pseudomonadati</taxon>
        <taxon>Spirochaetota</taxon>
        <taxon>Spirochaetia</taxon>
        <taxon>Brevinematales</taxon>
        <taxon>Brevinemataceae</taxon>
        <taxon>Brevinema</taxon>
    </lineage>
</organism>
<dbReference type="Proteomes" id="UP000240042">
    <property type="component" value="Unassembled WGS sequence"/>
</dbReference>
<proteinExistence type="inferred from homology"/>
<dbReference type="GO" id="GO:0004252">
    <property type="term" value="F:serine-type endopeptidase activity"/>
    <property type="evidence" value="ECO:0007669"/>
    <property type="project" value="InterPro"/>
</dbReference>
<feature type="binding site" evidence="8">
    <location>
        <position position="74"/>
    </location>
    <ligand>
        <name>substrate</name>
    </ligand>
</feature>
<dbReference type="PANTHER" id="PTHR22939:SF129">
    <property type="entry name" value="SERINE PROTEASE HTRA2, MITOCHONDRIAL"/>
    <property type="match status" value="1"/>
</dbReference>
<evidence type="ECO:0000256" key="4">
    <source>
        <dbReference type="ARBA" id="ARBA00022737"/>
    </source>
</evidence>
<accession>A0A1I1EIM7</accession>
<feature type="active site" description="Charge relay system" evidence="7">
    <location>
        <position position="123"/>
    </location>
</feature>
<gene>
    <name evidence="10" type="ORF">SAMN02745150_01126</name>
</gene>
<sequence>MQKKYSRMLILFFIAVVTIGVSIFTAAQKSELKIVEKNQDIESLPELDTALKLQTVLRNIAEKTTPGVVSIEVEGSVPVQNPMINDPFFQFFFGDSERIQRQYNNMGSGFIITSDGYLFSNWHVVKDASLIRVLLSDGRTFDAKLVGADTELDIALLKIEGKGLPVVPIGNSDESQVGDFVVAIGNPFGLSGTFTFGTVSALGREGMFPGLQRFIQTDVAVNPGNSGGPLLNIKGQAVGINTAIRSQSGGYEGISFAIPINAARQIAEQLFQKGSIERGFLGLVPQEIDAITRKSLGLKEKEGVLISSLEINGPAEKSGLKQGDIITKADGKIISSPAELTANIAGRTPKTSVELEIVRNGERKNIIVTLGTRPSAIVRGDNYDTQKPSAAGSVEFQKVIFETPSPQELRKNGAQEGVIVRSVDPNSKLGFILSRGDIIAAINNTPIPNLEAMRSFAQNNANTKIFAFAIYKNGFLVYRSIEF</sequence>
<feature type="binding site" evidence="8">
    <location>
        <begin position="224"/>
        <end position="226"/>
    </location>
    <ligand>
        <name>substrate</name>
    </ligand>
</feature>
<keyword evidence="4" id="KW-0677">Repeat</keyword>
<dbReference type="InterPro" id="IPR011782">
    <property type="entry name" value="Pept_S1C_Do"/>
</dbReference>
<name>A0A1I1EIM7_BREAD</name>
<evidence type="ECO:0000313" key="11">
    <source>
        <dbReference type="Proteomes" id="UP000240042"/>
    </source>
</evidence>
<dbReference type="SUPFAM" id="SSF50156">
    <property type="entry name" value="PDZ domain-like"/>
    <property type="match status" value="2"/>
</dbReference>
<dbReference type="AlphaFoldDB" id="A0A1I1EIM7"/>
<comment type="similarity">
    <text evidence="1">Belongs to the peptidase S1C family.</text>
</comment>
<keyword evidence="6" id="KW-0720">Serine protease</keyword>